<sequence>MAAAIVCCLCCGVINDKKSYRRTESLCSLKPQLECLNITFPSVLCSFCFNKINKLNKIDIDLNTRVDKLREEKNTLLGELKALPGFSSKISTPRNSVKRGKETPTPRSENKVKRTLTKTPLKSRKTLVFSQPTHQEKSTQTRVSENDFEVKVTVKYNGIERSRIVRDAEGQTVVKQILNNNKASMRALSKFINVRDEMFAVIKQKIKTEVCGLTKKSNKILNTANRDLLEYDSKKLLSFLKDKAPYLFDILKCVVKEEHFISTAASVLMYGHSQRLSQLQYIVGLSLDRCGLTKEGLQLMHDLGLCVSPRSILRKKKELVAEQEEKIKSTVTAFVKNCEKSASKDDTVSSQTIQVNSQEKATAATTLLQDLDHSRTGIDASEEFVVEKDNSDNLMEQDPSNIDLSSDISINERNTPAIEMLGDNIDVSITPSKMTAESQRKSLHWFLIMMKQKRIMVNDMDISELRQEKDVLSLPKVSWIPDKCQQKSMTENVKHHICHILVKYVDFLKPFESVIPQYVTHKFIELTKAKSLFLNCELIEASENSASGMISIMQRIHELSVPHARLTDKKVYERVVFGGDVLTNERAFSAQQNMQLNRSDVDRLVGLIHRPEGLHREMNFLLMYFCVHEDVSSPVLPSFYLATRKQLSWNLPVVLY</sequence>
<dbReference type="Pfam" id="PF20231">
    <property type="entry name" value="DUF6589"/>
    <property type="match status" value="1"/>
</dbReference>
<gene>
    <name evidence="4" type="primary">LOC111134055</name>
</gene>
<feature type="region of interest" description="Disordered" evidence="1">
    <location>
        <begin position="87"/>
        <end position="112"/>
    </location>
</feature>
<keyword evidence="3" id="KW-1185">Reference proteome</keyword>
<feature type="domain" description="DUF6589" evidence="2">
    <location>
        <begin position="480"/>
        <end position="628"/>
    </location>
</feature>
<dbReference type="KEGG" id="cvn:111134055"/>
<evidence type="ECO:0000313" key="4">
    <source>
        <dbReference type="RefSeq" id="XP_022338556.1"/>
    </source>
</evidence>
<protein>
    <submittedName>
        <fullName evidence="4">Uncharacterized protein LOC111134055 isoform X1</fullName>
    </submittedName>
</protein>
<evidence type="ECO:0000313" key="3">
    <source>
        <dbReference type="Proteomes" id="UP000694844"/>
    </source>
</evidence>
<reference evidence="4" key="2">
    <citation type="submission" date="2025-08" db="UniProtKB">
        <authorList>
            <consortium name="RefSeq"/>
        </authorList>
    </citation>
    <scope>IDENTIFICATION</scope>
    <source>
        <tissue evidence="4">Whole sample</tissue>
    </source>
</reference>
<reference evidence="3" key="1">
    <citation type="submission" date="2024-06" db="UniProtKB">
        <authorList>
            <consortium name="RefSeq"/>
        </authorList>
    </citation>
    <scope>NUCLEOTIDE SEQUENCE [LARGE SCALE GENOMIC DNA]</scope>
</reference>
<organism evidence="3 4">
    <name type="scientific">Crassostrea virginica</name>
    <name type="common">Eastern oyster</name>
    <dbReference type="NCBI Taxonomy" id="6565"/>
    <lineage>
        <taxon>Eukaryota</taxon>
        <taxon>Metazoa</taxon>
        <taxon>Spiralia</taxon>
        <taxon>Lophotrochozoa</taxon>
        <taxon>Mollusca</taxon>
        <taxon>Bivalvia</taxon>
        <taxon>Autobranchia</taxon>
        <taxon>Pteriomorphia</taxon>
        <taxon>Ostreida</taxon>
        <taxon>Ostreoidea</taxon>
        <taxon>Ostreidae</taxon>
        <taxon>Crassostrea</taxon>
    </lineage>
</organism>
<proteinExistence type="predicted"/>
<dbReference type="RefSeq" id="XP_022338556.1">
    <property type="nucleotide sequence ID" value="XM_022482848.1"/>
</dbReference>
<accession>A0A8B8EG05</accession>
<dbReference type="OrthoDB" id="6159471at2759"/>
<evidence type="ECO:0000256" key="1">
    <source>
        <dbReference type="SAM" id="MobiDB-lite"/>
    </source>
</evidence>
<dbReference type="AlphaFoldDB" id="A0A8B8EG05"/>
<feature type="compositionally biased region" description="Basic and acidic residues" evidence="1">
    <location>
        <begin position="99"/>
        <end position="112"/>
    </location>
</feature>
<dbReference type="GeneID" id="111134055"/>
<dbReference type="Proteomes" id="UP000694844">
    <property type="component" value="Chromosome 1"/>
</dbReference>
<dbReference type="InterPro" id="IPR046496">
    <property type="entry name" value="DUF6589"/>
</dbReference>
<name>A0A8B8EG05_CRAVI</name>
<evidence type="ECO:0000259" key="2">
    <source>
        <dbReference type="Pfam" id="PF20231"/>
    </source>
</evidence>